<dbReference type="Gene3D" id="3.40.50.970">
    <property type="match status" value="1"/>
</dbReference>
<comment type="caution">
    <text evidence="2">The sequence shown here is derived from an EMBL/GenBank/DDBJ whole genome shotgun (WGS) entry which is preliminary data.</text>
</comment>
<keyword evidence="3" id="KW-1185">Reference proteome</keyword>
<reference evidence="2 3" key="1">
    <citation type="submission" date="2018-05" db="EMBL/GenBank/DDBJ databases">
        <title>Genomic Encyclopedia of Type Strains, Phase IV (KMG-IV): sequencing the most valuable type-strain genomes for metagenomic binning, comparative biology and taxonomic classification.</title>
        <authorList>
            <person name="Goeker M."/>
        </authorList>
    </citation>
    <scope>NUCLEOTIDE SEQUENCE [LARGE SCALE GENOMIC DNA]</scope>
    <source>
        <strain evidence="2 3">JC118</strain>
    </source>
</reference>
<sequence length="32" mass="3468">MNYQEHARNIRKNIVKMVTEAASGHPGGSLSA</sequence>
<protein>
    <submittedName>
        <fullName evidence="2">Uncharacterized protein</fullName>
    </submittedName>
</protein>
<dbReference type="EMBL" id="QJKH01000020">
    <property type="protein sequence ID" value="PXX75102.1"/>
    <property type="molecule type" value="Genomic_DNA"/>
</dbReference>
<dbReference type="Proteomes" id="UP000247612">
    <property type="component" value="Unassembled WGS sequence"/>
</dbReference>
<evidence type="ECO:0000313" key="3">
    <source>
        <dbReference type="Proteomes" id="UP000247612"/>
    </source>
</evidence>
<evidence type="ECO:0000256" key="1">
    <source>
        <dbReference type="ARBA" id="ARBA00001964"/>
    </source>
</evidence>
<dbReference type="AlphaFoldDB" id="A0A318L2U4"/>
<accession>A0A318L2U4</accession>
<proteinExistence type="predicted"/>
<evidence type="ECO:0000313" key="2">
    <source>
        <dbReference type="EMBL" id="PXX75102.1"/>
    </source>
</evidence>
<name>A0A318L2U4_9FIRM</name>
<organism evidence="2 3">
    <name type="scientific">Dielma fastidiosa</name>
    <dbReference type="NCBI Taxonomy" id="1034346"/>
    <lineage>
        <taxon>Bacteria</taxon>
        <taxon>Bacillati</taxon>
        <taxon>Bacillota</taxon>
        <taxon>Erysipelotrichia</taxon>
        <taxon>Erysipelotrichales</taxon>
        <taxon>Erysipelotrichaceae</taxon>
        <taxon>Dielma</taxon>
    </lineage>
</organism>
<dbReference type="InterPro" id="IPR049557">
    <property type="entry name" value="Transketolase_CS"/>
</dbReference>
<comment type="cofactor">
    <cofactor evidence="1">
        <name>thiamine diphosphate</name>
        <dbReference type="ChEBI" id="CHEBI:58937"/>
    </cofactor>
</comment>
<feature type="non-terminal residue" evidence="2">
    <location>
        <position position="32"/>
    </location>
</feature>
<dbReference type="PROSITE" id="PS00801">
    <property type="entry name" value="TRANSKETOLASE_1"/>
    <property type="match status" value="1"/>
</dbReference>
<gene>
    <name evidence="2" type="ORF">DES51_1205</name>
</gene>